<evidence type="ECO:0008006" key="7">
    <source>
        <dbReference type="Google" id="ProtNLM"/>
    </source>
</evidence>
<comment type="caution">
    <text evidence="5">The sequence shown here is derived from an EMBL/GenBank/DDBJ whole genome shotgun (WGS) entry which is preliminary data.</text>
</comment>
<dbReference type="PANTHER" id="PTHR31941">
    <property type="entry name" value="CYTOSKELETAL SIGNALING PROTEIN SLM1"/>
    <property type="match status" value="1"/>
</dbReference>
<name>A0A1Y2CIX3_9FUNG</name>
<keyword evidence="6" id="KW-1185">Reference proteome</keyword>
<dbReference type="Pfam" id="PF20399">
    <property type="entry name" value="PH_20"/>
    <property type="match status" value="1"/>
</dbReference>
<accession>A0A1Y2CIX3</accession>
<evidence type="ECO:0000256" key="1">
    <source>
        <dbReference type="ARBA" id="ARBA00022553"/>
    </source>
</evidence>
<evidence type="ECO:0000313" key="5">
    <source>
        <dbReference type="EMBL" id="ORY46906.1"/>
    </source>
</evidence>
<dbReference type="AlphaFoldDB" id="A0A1Y2CIX3"/>
<dbReference type="InterPro" id="IPR046868">
    <property type="entry name" value="BAR_4"/>
</dbReference>
<dbReference type="EMBL" id="MCGO01000015">
    <property type="protein sequence ID" value="ORY46906.1"/>
    <property type="molecule type" value="Genomic_DNA"/>
</dbReference>
<dbReference type="OrthoDB" id="5598057at2759"/>
<reference evidence="5 6" key="1">
    <citation type="submission" date="2016-07" db="EMBL/GenBank/DDBJ databases">
        <title>Pervasive Adenine N6-methylation of Active Genes in Fungi.</title>
        <authorList>
            <consortium name="DOE Joint Genome Institute"/>
            <person name="Mondo S.J."/>
            <person name="Dannebaum R.O."/>
            <person name="Kuo R.C."/>
            <person name="Labutti K."/>
            <person name="Haridas S."/>
            <person name="Kuo A."/>
            <person name="Salamov A."/>
            <person name="Ahrendt S.R."/>
            <person name="Lipzen A."/>
            <person name="Sullivan W."/>
            <person name="Andreopoulos W.B."/>
            <person name="Clum A."/>
            <person name="Lindquist E."/>
            <person name="Daum C."/>
            <person name="Ramamoorthy G.K."/>
            <person name="Gryganskyi A."/>
            <person name="Culley D."/>
            <person name="Magnuson J.K."/>
            <person name="James T.Y."/>
            <person name="O'Malley M.A."/>
            <person name="Stajich J.E."/>
            <person name="Spatafora J.W."/>
            <person name="Visel A."/>
            <person name="Grigoriev I.V."/>
        </authorList>
    </citation>
    <scope>NUCLEOTIDE SEQUENCE [LARGE SCALE GENOMIC DNA]</scope>
    <source>
        <strain evidence="5 6">JEL800</strain>
    </source>
</reference>
<dbReference type="STRING" id="329046.A0A1Y2CIX3"/>
<evidence type="ECO:0000313" key="6">
    <source>
        <dbReference type="Proteomes" id="UP000193642"/>
    </source>
</evidence>
<dbReference type="Proteomes" id="UP000193642">
    <property type="component" value="Unassembled WGS sequence"/>
</dbReference>
<feature type="compositionally biased region" description="Basic and acidic residues" evidence="2">
    <location>
        <begin position="458"/>
        <end position="471"/>
    </location>
</feature>
<protein>
    <recommendedName>
        <fullName evidence="7">PH domain-containing protein</fullName>
    </recommendedName>
</protein>
<evidence type="ECO:0000259" key="4">
    <source>
        <dbReference type="Pfam" id="PF20400"/>
    </source>
</evidence>
<gene>
    <name evidence="5" type="ORF">BCR33DRAFT_764584</name>
</gene>
<dbReference type="InterPro" id="IPR011993">
    <property type="entry name" value="PH-like_dom_sf"/>
</dbReference>
<dbReference type="SUPFAM" id="SSF50729">
    <property type="entry name" value="PH domain-like"/>
    <property type="match status" value="1"/>
</dbReference>
<sequence>MSMFRSKTLDNRSPSQRPLSPPSSPTLSATKLAEGEENFDAEANTVALGLAVDPADVLTDRVHGWKDFVVSLSNHFNRIYEAEKALARSHTSNQKLWTQQAPLRDRAFVEESAIRALVQVFKTDATILAGQHSTVERSLENQTTKALEGIQRTLKSKLNILIREQKARNEERVRDKQSIIKAKEDLQKALSFARRPGTDAKKYGDPWLVNKVLKNKLDHAKAKHEARNQSLIDTKADFKVFEANLIRELKVALIGVSSISEIQSHKVEHSGDIEAALAGLDAEKEWKLFCTSKLDKSTGPEMFETDQYEGHDDPLIGLVHEGLLTRKTKDIFQTYKEFYYVVSSGGYMHEFKTKAHTERLETLEPERSIYLGNCTLGALGVQDRKPEEFFLTETKEDGNIFDRSSQVYKFLGTSLAQSQQFHAAISSVAKHTVAIVATGSTNAVAGRTNSYGEEVTSDTEKGEVKRVDTAS</sequence>
<keyword evidence="1" id="KW-0597">Phosphoprotein</keyword>
<dbReference type="PANTHER" id="PTHR31941:SF1">
    <property type="entry name" value="CYTOSKELETAL SIGNALING PROTEIN SLM1"/>
    <property type="match status" value="1"/>
</dbReference>
<proteinExistence type="predicted"/>
<feature type="region of interest" description="Disordered" evidence="2">
    <location>
        <begin position="448"/>
        <end position="471"/>
    </location>
</feature>
<dbReference type="InterPro" id="IPR046869">
    <property type="entry name" value="SLM1/RGC1-like_PH"/>
</dbReference>
<dbReference type="Gene3D" id="2.30.29.30">
    <property type="entry name" value="Pleckstrin-homology domain (PH domain)/Phosphotyrosine-binding domain (PTB)"/>
    <property type="match status" value="1"/>
</dbReference>
<dbReference type="Gene3D" id="1.20.1270.60">
    <property type="entry name" value="Arfaptin homology (AH) domain/BAR domain"/>
    <property type="match status" value="1"/>
</dbReference>
<evidence type="ECO:0000256" key="2">
    <source>
        <dbReference type="SAM" id="MobiDB-lite"/>
    </source>
</evidence>
<feature type="region of interest" description="Disordered" evidence="2">
    <location>
        <begin position="1"/>
        <end position="27"/>
    </location>
</feature>
<dbReference type="InterPro" id="IPR027267">
    <property type="entry name" value="AH/BAR_dom_sf"/>
</dbReference>
<evidence type="ECO:0000259" key="3">
    <source>
        <dbReference type="Pfam" id="PF20399"/>
    </source>
</evidence>
<organism evidence="5 6">
    <name type="scientific">Rhizoclosmatium globosum</name>
    <dbReference type="NCBI Taxonomy" id="329046"/>
    <lineage>
        <taxon>Eukaryota</taxon>
        <taxon>Fungi</taxon>
        <taxon>Fungi incertae sedis</taxon>
        <taxon>Chytridiomycota</taxon>
        <taxon>Chytridiomycota incertae sedis</taxon>
        <taxon>Chytridiomycetes</taxon>
        <taxon>Chytridiales</taxon>
        <taxon>Chytriomycetaceae</taxon>
        <taxon>Rhizoclosmatium</taxon>
    </lineage>
</organism>
<feature type="domain" description="SLM1/RGC1-like PH" evidence="3">
    <location>
        <begin position="308"/>
        <end position="391"/>
    </location>
</feature>
<dbReference type="Pfam" id="PF20400">
    <property type="entry name" value="BAR_4"/>
    <property type="match status" value="1"/>
</dbReference>
<feature type="domain" description="SLM1/RGC1-like BAR-like" evidence="4">
    <location>
        <begin position="114"/>
        <end position="291"/>
    </location>
</feature>